<dbReference type="RefSeq" id="WP_007092698.1">
    <property type="nucleotide sequence ID" value="NZ_CP142125.1"/>
</dbReference>
<evidence type="ECO:0000259" key="1">
    <source>
        <dbReference type="Pfam" id="PF05168"/>
    </source>
</evidence>
<dbReference type="Proteomes" id="UP000002945">
    <property type="component" value="Unassembled WGS sequence"/>
</dbReference>
<dbReference type="Pfam" id="PF05168">
    <property type="entry name" value="HEPN"/>
    <property type="match status" value="1"/>
</dbReference>
<dbReference type="HOGENOM" id="CLU_456925_0_0_10"/>
<gene>
    <name evidence="2" type="ORF">KAOT1_00590</name>
</gene>
<evidence type="ECO:0000313" key="3">
    <source>
        <dbReference type="Proteomes" id="UP000002945"/>
    </source>
</evidence>
<comment type="caution">
    <text evidence="2">The sequence shown here is derived from an EMBL/GenBank/DDBJ whole genome shotgun (WGS) entry which is preliminary data.</text>
</comment>
<dbReference type="AlphaFoldDB" id="A9EA23"/>
<keyword evidence="3" id="KW-1185">Reference proteome</keyword>
<evidence type="ECO:0000313" key="2">
    <source>
        <dbReference type="EMBL" id="EDP94728.1"/>
    </source>
</evidence>
<proteinExistence type="predicted"/>
<dbReference type="OrthoDB" id="1172980at2"/>
<feature type="domain" description="HEPN" evidence="1">
    <location>
        <begin position="5"/>
        <end position="50"/>
    </location>
</feature>
<dbReference type="EMBL" id="ABIB01000014">
    <property type="protein sequence ID" value="EDP94728.1"/>
    <property type="molecule type" value="Genomic_DNA"/>
</dbReference>
<name>A9EA23_9FLAO</name>
<protein>
    <recommendedName>
        <fullName evidence="1">HEPN domain-containing protein</fullName>
    </recommendedName>
</protein>
<dbReference type="SUPFAM" id="SSF81593">
    <property type="entry name" value="Nucleotidyltransferase substrate binding subunit/domain"/>
    <property type="match status" value="1"/>
</dbReference>
<accession>A9EA23</accession>
<reference evidence="2 3" key="1">
    <citation type="journal article" date="2011" name="J. Bacteriol.">
        <title>Genome sequence of the algicidal bacterium Kordia algicida OT-1.</title>
        <authorList>
            <person name="Lee H.S."/>
            <person name="Kang S.G."/>
            <person name="Kwon K.K."/>
            <person name="Lee J.H."/>
            <person name="Kim S.J."/>
        </authorList>
    </citation>
    <scope>NUCLEOTIDE SEQUENCE [LARGE SCALE GENOMIC DNA]</scope>
    <source>
        <strain evidence="2 3">OT-1</strain>
    </source>
</reference>
<dbReference type="Gene3D" id="1.20.120.330">
    <property type="entry name" value="Nucleotidyltransferases domain 2"/>
    <property type="match status" value="1"/>
</dbReference>
<dbReference type="eggNOG" id="ENOG5033ZD2">
    <property type="taxonomic scope" value="Bacteria"/>
</dbReference>
<organism evidence="2 3">
    <name type="scientific">Kordia algicida OT-1</name>
    <dbReference type="NCBI Taxonomy" id="391587"/>
    <lineage>
        <taxon>Bacteria</taxon>
        <taxon>Pseudomonadati</taxon>
        <taxon>Bacteroidota</taxon>
        <taxon>Flavobacteriia</taxon>
        <taxon>Flavobacteriales</taxon>
        <taxon>Flavobacteriaceae</taxon>
        <taxon>Kordia</taxon>
    </lineage>
</organism>
<sequence>MNEVTKWINIAKSDIKSSKILLENGCYSQSYFYFQQASEKANKAYWLFDGTLDENQLKKIGHNQFKPLRRNIVSEKNKIDYLRDFEEKSGFLLNSPLFKNVDIDKYQDKLNEGLKFIDRFKKRKIFDFREEELVEMLETLEGIKEIKFEMPENISDYLKQILKDQIELLQKFKTENADEQAHNLSNILNDHNKFSECLKLVKEFLDGIGILLYVSSTFRFCSILTVRHSNSTRYPQELDGKSPIDVYNDDLFIIRKQKDFLARLDEALDNLSTISINYKPIEVKKKTELAVKNKLFKIPDPTWSYFGANSEVDFYNLFVVLKNTHKDVPENIEKGLISFEKLQQLSYYHYPAYGDAFSRLTKIFEMSVKAKARILNIDLKNSNNKEKTLNILIREISSGYNNSFKKNMDWGRKMRNMNAHPDLNIIHGYILKKPLIRLVNIINDIFRTKGFFENEIRNFQKIKSNYKSLNKGLWILDQYLIHSVEIIAVRNNYSLWVFYPVRRRYPHNEKGNMYAFEPLFAVIKHHKFINDSLTLITYDDMKIELIPTNKTENIEKLKHYQSQIDSTTDKNNKIMESSKENSIGYQIEVFKHLISVY</sequence>
<dbReference type="InterPro" id="IPR007842">
    <property type="entry name" value="HEPN_dom"/>
</dbReference>